<evidence type="ECO:0000313" key="4">
    <source>
        <dbReference type="Proteomes" id="UP001500620"/>
    </source>
</evidence>
<comment type="similarity">
    <text evidence="1">Belongs to the AHA1 family.</text>
</comment>
<dbReference type="CDD" id="cd07814">
    <property type="entry name" value="SRPBCC_CalC_Aha1-like"/>
    <property type="match status" value="1"/>
</dbReference>
<keyword evidence="4" id="KW-1185">Reference proteome</keyword>
<organism evidence="3 4">
    <name type="scientific">Dactylosporangium darangshiense</name>
    <dbReference type="NCBI Taxonomy" id="579108"/>
    <lineage>
        <taxon>Bacteria</taxon>
        <taxon>Bacillati</taxon>
        <taxon>Actinomycetota</taxon>
        <taxon>Actinomycetes</taxon>
        <taxon>Micromonosporales</taxon>
        <taxon>Micromonosporaceae</taxon>
        <taxon>Dactylosporangium</taxon>
    </lineage>
</organism>
<reference evidence="4" key="1">
    <citation type="journal article" date="2019" name="Int. J. Syst. Evol. Microbiol.">
        <title>The Global Catalogue of Microorganisms (GCM) 10K type strain sequencing project: providing services to taxonomists for standard genome sequencing and annotation.</title>
        <authorList>
            <consortium name="The Broad Institute Genomics Platform"/>
            <consortium name="The Broad Institute Genome Sequencing Center for Infectious Disease"/>
            <person name="Wu L."/>
            <person name="Ma J."/>
        </authorList>
    </citation>
    <scope>NUCLEOTIDE SEQUENCE [LARGE SCALE GENOMIC DNA]</scope>
    <source>
        <strain evidence="4">JCM 17441</strain>
    </source>
</reference>
<evidence type="ECO:0000313" key="3">
    <source>
        <dbReference type="EMBL" id="GAA4246235.1"/>
    </source>
</evidence>
<protein>
    <recommendedName>
        <fullName evidence="2">Activator of Hsp90 ATPase homologue 1/2-like C-terminal domain-containing protein</fullName>
    </recommendedName>
</protein>
<sequence>MSEVGELTFSRIHEASPELLFDCMTSPEHLTHFWGPAGTTTPLDGIVVDLRPGGAFETTMVGADGGTYTMRAVYAEIDRPRRLVWVEPAVEGGMRTEITFTDLGDGRTEVRTHQTNVPAVFLSAQARAGFNTSLDRFDAYLAELGRNR</sequence>
<dbReference type="InterPro" id="IPR013538">
    <property type="entry name" value="ASHA1/2-like_C"/>
</dbReference>
<dbReference type="Gene3D" id="3.30.530.20">
    <property type="match status" value="1"/>
</dbReference>
<name>A0ABP8D236_9ACTN</name>
<dbReference type="RefSeq" id="WP_345122974.1">
    <property type="nucleotide sequence ID" value="NZ_BAABAT010000003.1"/>
</dbReference>
<accession>A0ABP8D236</accession>
<comment type="caution">
    <text evidence="3">The sequence shown here is derived from an EMBL/GenBank/DDBJ whole genome shotgun (WGS) entry which is preliminary data.</text>
</comment>
<dbReference type="SUPFAM" id="SSF55961">
    <property type="entry name" value="Bet v1-like"/>
    <property type="match status" value="1"/>
</dbReference>
<gene>
    <name evidence="3" type="ORF">GCM10022255_016700</name>
</gene>
<dbReference type="Pfam" id="PF08327">
    <property type="entry name" value="AHSA1"/>
    <property type="match status" value="1"/>
</dbReference>
<feature type="domain" description="Activator of Hsp90 ATPase homologue 1/2-like C-terminal" evidence="2">
    <location>
        <begin position="15"/>
        <end position="141"/>
    </location>
</feature>
<dbReference type="InterPro" id="IPR023393">
    <property type="entry name" value="START-like_dom_sf"/>
</dbReference>
<dbReference type="Proteomes" id="UP001500620">
    <property type="component" value="Unassembled WGS sequence"/>
</dbReference>
<proteinExistence type="inferred from homology"/>
<dbReference type="EMBL" id="BAABAT010000003">
    <property type="protein sequence ID" value="GAA4246235.1"/>
    <property type="molecule type" value="Genomic_DNA"/>
</dbReference>
<evidence type="ECO:0000259" key="2">
    <source>
        <dbReference type="Pfam" id="PF08327"/>
    </source>
</evidence>
<evidence type="ECO:0000256" key="1">
    <source>
        <dbReference type="ARBA" id="ARBA00006817"/>
    </source>
</evidence>